<sequence>MKSEAQAEDSVLQGVFRIKHERGTCVQNKLGHTVTRDSESTQRSDAIHPEWSSLALVQNESGSGQEHRPVKTEKDEQTRRKKWKLLVKLDSSSLSDASAIKTEPHYSLSENIECTPEITQVEQEGSLVAKTEKDNWQHLRVKSEPKDEDDGPLIKTEQDVADSDEMELPVFFMDKRERRSSHENSTSVKAEQKRHSKDRDTSSMKPETQLQPEDEQQSLQDVSSSCTRDDISSSACTSSHISQASGSPTKSVEGEVTNVERYNHTGSEMPKDH</sequence>
<evidence type="ECO:0000313" key="2">
    <source>
        <dbReference type="EMBL" id="PVD28094.1"/>
    </source>
</evidence>
<gene>
    <name evidence="2" type="ORF">C0Q70_10675</name>
</gene>
<feature type="region of interest" description="Disordered" evidence="1">
    <location>
        <begin position="57"/>
        <end position="77"/>
    </location>
</feature>
<evidence type="ECO:0000313" key="3">
    <source>
        <dbReference type="Proteomes" id="UP000245119"/>
    </source>
</evidence>
<feature type="compositionally biased region" description="Basic and acidic residues" evidence="1">
    <location>
        <begin position="173"/>
        <end position="182"/>
    </location>
</feature>
<feature type="region of interest" description="Disordered" evidence="1">
    <location>
        <begin position="29"/>
        <end position="48"/>
    </location>
</feature>
<feature type="region of interest" description="Disordered" evidence="1">
    <location>
        <begin position="124"/>
        <end position="273"/>
    </location>
</feature>
<comment type="caution">
    <text evidence="2">The sequence shown here is derived from an EMBL/GenBank/DDBJ whole genome shotgun (WGS) entry which is preliminary data.</text>
</comment>
<feature type="compositionally biased region" description="Basic and acidic residues" evidence="1">
    <location>
        <begin position="190"/>
        <end position="202"/>
    </location>
</feature>
<proteinExistence type="predicted"/>
<feature type="compositionally biased region" description="Polar residues" evidence="1">
    <location>
        <begin position="203"/>
        <end position="222"/>
    </location>
</feature>
<evidence type="ECO:0000256" key="1">
    <source>
        <dbReference type="SAM" id="MobiDB-lite"/>
    </source>
</evidence>
<dbReference type="Proteomes" id="UP000245119">
    <property type="component" value="Linkage Group LG6"/>
</dbReference>
<keyword evidence="3" id="KW-1185">Reference proteome</keyword>
<protein>
    <submittedName>
        <fullName evidence="2">Uncharacterized protein</fullName>
    </submittedName>
</protein>
<accession>A0A2T7P3U1</accession>
<feature type="compositionally biased region" description="Low complexity" evidence="1">
    <location>
        <begin position="232"/>
        <end position="245"/>
    </location>
</feature>
<dbReference type="EMBL" id="PZQS01000006">
    <property type="protein sequence ID" value="PVD28094.1"/>
    <property type="molecule type" value="Genomic_DNA"/>
</dbReference>
<feature type="compositionally biased region" description="Basic and acidic residues" evidence="1">
    <location>
        <begin position="34"/>
        <end position="48"/>
    </location>
</feature>
<dbReference type="AlphaFoldDB" id="A0A2T7P3U1"/>
<dbReference type="OrthoDB" id="6149926at2759"/>
<name>A0A2T7P3U1_POMCA</name>
<reference evidence="2 3" key="1">
    <citation type="submission" date="2018-04" db="EMBL/GenBank/DDBJ databases">
        <title>The genome of golden apple snail Pomacea canaliculata provides insight into stress tolerance and invasive adaptation.</title>
        <authorList>
            <person name="Liu C."/>
            <person name="Liu B."/>
            <person name="Ren Y."/>
            <person name="Zhang Y."/>
            <person name="Wang H."/>
            <person name="Li S."/>
            <person name="Jiang F."/>
            <person name="Yin L."/>
            <person name="Zhang G."/>
            <person name="Qian W."/>
            <person name="Fan W."/>
        </authorList>
    </citation>
    <scope>NUCLEOTIDE SEQUENCE [LARGE SCALE GENOMIC DNA]</scope>
    <source>
        <strain evidence="2">SZHN2017</strain>
        <tissue evidence="2">Muscle</tissue>
    </source>
</reference>
<feature type="compositionally biased region" description="Basic and acidic residues" evidence="1">
    <location>
        <begin position="65"/>
        <end position="77"/>
    </location>
</feature>
<feature type="compositionally biased region" description="Basic and acidic residues" evidence="1">
    <location>
        <begin position="130"/>
        <end position="145"/>
    </location>
</feature>
<organism evidence="2 3">
    <name type="scientific">Pomacea canaliculata</name>
    <name type="common">Golden apple snail</name>
    <dbReference type="NCBI Taxonomy" id="400727"/>
    <lineage>
        <taxon>Eukaryota</taxon>
        <taxon>Metazoa</taxon>
        <taxon>Spiralia</taxon>
        <taxon>Lophotrochozoa</taxon>
        <taxon>Mollusca</taxon>
        <taxon>Gastropoda</taxon>
        <taxon>Caenogastropoda</taxon>
        <taxon>Architaenioglossa</taxon>
        <taxon>Ampullarioidea</taxon>
        <taxon>Ampullariidae</taxon>
        <taxon>Pomacea</taxon>
    </lineage>
</organism>